<evidence type="ECO:0000259" key="18">
    <source>
        <dbReference type="PROSITE" id="PS51873"/>
    </source>
</evidence>
<keyword evidence="9 14" id="KW-0863">Zinc-finger</keyword>
<comment type="caution">
    <text evidence="19">The sequence shown here is derived from an EMBL/GenBank/DDBJ whole genome shotgun (WGS) entry which is preliminary data.</text>
</comment>
<keyword evidence="20" id="KW-1185">Reference proteome</keyword>
<evidence type="ECO:0000256" key="7">
    <source>
        <dbReference type="ARBA" id="ARBA00022723"/>
    </source>
</evidence>
<keyword evidence="6" id="KW-0812">Transmembrane</keyword>
<dbReference type="OrthoDB" id="20451at2759"/>
<evidence type="ECO:0000256" key="6">
    <source>
        <dbReference type="ARBA" id="ARBA00022692"/>
    </source>
</evidence>
<gene>
    <name evidence="19" type="ORF">CYY_007281</name>
</gene>
<evidence type="ECO:0000256" key="11">
    <source>
        <dbReference type="ARBA" id="ARBA00022833"/>
    </source>
</evidence>
<dbReference type="InterPro" id="IPR001841">
    <property type="entry name" value="Znf_RING"/>
</dbReference>
<dbReference type="GO" id="GO:0005737">
    <property type="term" value="C:cytoplasm"/>
    <property type="evidence" value="ECO:0007669"/>
    <property type="project" value="UniProtKB-ARBA"/>
</dbReference>
<feature type="domain" description="RING-type" evidence="18">
    <location>
        <begin position="359"/>
        <end position="560"/>
    </location>
</feature>
<dbReference type="FunFam" id="3.30.40.10:FF:000051">
    <property type="entry name" value="RBR-type E3 ubiquitin transferase"/>
    <property type="match status" value="1"/>
</dbReference>
<comment type="subcellular location">
    <subcellularLocation>
        <location evidence="2">Membrane</location>
        <topology evidence="2">Single-pass membrane protein</topology>
    </subcellularLocation>
</comment>
<dbReference type="CDD" id="cd16773">
    <property type="entry name" value="RING-HC_RBR_TRIAD1"/>
    <property type="match status" value="1"/>
</dbReference>
<evidence type="ECO:0000256" key="9">
    <source>
        <dbReference type="ARBA" id="ARBA00022771"/>
    </source>
</evidence>
<dbReference type="Gene3D" id="3.30.40.10">
    <property type="entry name" value="Zinc/RING finger domain, C3HC4 (zinc finger)"/>
    <property type="match status" value="1"/>
</dbReference>
<dbReference type="PROSITE" id="PS50089">
    <property type="entry name" value="ZF_RING_2"/>
    <property type="match status" value="1"/>
</dbReference>
<feature type="domain" description="RING-type" evidence="17">
    <location>
        <begin position="363"/>
        <end position="410"/>
    </location>
</feature>
<evidence type="ECO:0000259" key="17">
    <source>
        <dbReference type="PROSITE" id="PS50089"/>
    </source>
</evidence>
<feature type="compositionally biased region" description="Low complexity" evidence="16">
    <location>
        <begin position="885"/>
        <end position="899"/>
    </location>
</feature>
<evidence type="ECO:0000256" key="12">
    <source>
        <dbReference type="ARBA" id="ARBA00022989"/>
    </source>
</evidence>
<dbReference type="AlphaFoldDB" id="A0A8J4V2D0"/>
<dbReference type="GO" id="GO:0008270">
    <property type="term" value="F:zinc ion binding"/>
    <property type="evidence" value="ECO:0007669"/>
    <property type="project" value="UniProtKB-KW"/>
</dbReference>
<organism evidence="19 20">
    <name type="scientific">Polysphondylium violaceum</name>
    <dbReference type="NCBI Taxonomy" id="133409"/>
    <lineage>
        <taxon>Eukaryota</taxon>
        <taxon>Amoebozoa</taxon>
        <taxon>Evosea</taxon>
        <taxon>Eumycetozoa</taxon>
        <taxon>Dictyostelia</taxon>
        <taxon>Dictyosteliales</taxon>
        <taxon>Dictyosteliaceae</taxon>
        <taxon>Polysphondylium</taxon>
    </lineage>
</organism>
<evidence type="ECO:0000256" key="13">
    <source>
        <dbReference type="ARBA" id="ARBA00023136"/>
    </source>
</evidence>
<feature type="coiled-coil region" evidence="15">
    <location>
        <begin position="792"/>
        <end position="822"/>
    </location>
</feature>
<dbReference type="GO" id="GO:0031090">
    <property type="term" value="C:organelle membrane"/>
    <property type="evidence" value="ECO:0007669"/>
    <property type="project" value="UniProtKB-ARBA"/>
</dbReference>
<dbReference type="PROSITE" id="PS51873">
    <property type="entry name" value="TRIAD"/>
    <property type="match status" value="1"/>
</dbReference>
<dbReference type="GO" id="GO:0016567">
    <property type="term" value="P:protein ubiquitination"/>
    <property type="evidence" value="ECO:0007669"/>
    <property type="project" value="InterPro"/>
</dbReference>
<evidence type="ECO:0000256" key="5">
    <source>
        <dbReference type="ARBA" id="ARBA00022679"/>
    </source>
</evidence>
<dbReference type="SUPFAM" id="SSF57850">
    <property type="entry name" value="RING/U-box"/>
    <property type="match status" value="2"/>
</dbReference>
<protein>
    <recommendedName>
        <fullName evidence="4">RBR-type E3 ubiquitin transferase</fullName>
        <ecNumber evidence="4">2.3.2.31</ecNumber>
    </recommendedName>
</protein>
<dbReference type="CDD" id="cd20336">
    <property type="entry name" value="Rcat_RBR"/>
    <property type="match status" value="1"/>
</dbReference>
<evidence type="ECO:0000313" key="19">
    <source>
        <dbReference type="EMBL" id="KAF2071402.1"/>
    </source>
</evidence>
<evidence type="ECO:0000256" key="10">
    <source>
        <dbReference type="ARBA" id="ARBA00022786"/>
    </source>
</evidence>
<evidence type="ECO:0000256" key="4">
    <source>
        <dbReference type="ARBA" id="ARBA00012251"/>
    </source>
</evidence>
<reference evidence="19" key="1">
    <citation type="submission" date="2020-01" db="EMBL/GenBank/DDBJ databases">
        <title>Development of genomics and gene disruption for Polysphondylium violaceum indicates a role for the polyketide synthase stlB in stalk morphogenesis.</title>
        <authorList>
            <person name="Narita B."/>
            <person name="Kawabe Y."/>
            <person name="Kin K."/>
            <person name="Saito T."/>
            <person name="Gibbs R."/>
            <person name="Kuspa A."/>
            <person name="Muzny D."/>
            <person name="Queller D."/>
            <person name="Richards S."/>
            <person name="Strassman J."/>
            <person name="Sucgang R."/>
            <person name="Worley K."/>
            <person name="Schaap P."/>
        </authorList>
    </citation>
    <scope>NUCLEOTIDE SEQUENCE</scope>
    <source>
        <strain evidence="19">QSvi11</strain>
    </source>
</reference>
<evidence type="ECO:0000256" key="3">
    <source>
        <dbReference type="ARBA" id="ARBA00004906"/>
    </source>
</evidence>
<keyword evidence="5" id="KW-0808">Transferase</keyword>
<sequence>MASTSVSHNHNNNKSTPQSIYVEYEVPDTRKRFTVSFIKDDKVHETLCVVIPNKFTWSGFIHLLLTKFKLEPNLKNKIRVKTNDGRRINDLTNTYNNQLIQFSLSNLYEEEQEDIQLDAQGLPSLKSSFNNSTTDKDSVKRLPFLEPGQNVESQFIKDAIKLLSTYKDHVIIGESYPYKVKVLLPLGGNSSLYFVEQPYPEEGEQENGNYKFNTIIHCNDIETFTKIKSVIDLKTDKDSIVSLASKVVNLSPKKKSNEYKGSVSEPTRSLFPNDFKVHFNISPNDFLSDHYSLTNLMSKKFDLPFSLARDFLFQVKWLFKKTRGFEKANFDEKYPTHTKRDVSQYNFNSLNLNLQDGDDVFDCPICYCDCGIQDTTELLCGHRFCNDCLQSYFISSIEDGNGAAVSIACPSVGCSNKFVDEVTIETLLPAKNITRLQENYVNDLMFFTRSKKCTCGYIYKKPYDTSCFIPFYECKCGANICLDCGEEDIHWPLSCKDARTDEDLQSYDWIAKNTTICPSCQFPVEKWTGCNHMTCSRCRHEFCYLCGNDYRGHMQCPPGRTTTYKYQKFFKALRGREMNPDVIQSFIEQDTKPAISQALKSIHNNMIFLSMRRKNATKTFIMSFEALFMTLSEYAYSKGGSITQDSITFLQRCTRKFMRETRKPPSFYQVLIDNSPVVKSLSANICLNGSASVVVSNVFVNTQFSEFKNEIVSALKKKNIEGYDVKNIRILNRYGGQIRSSLEIFDKEKLYIIKDSEEKFIAPFDDDSDEENESDQGELVTVTFGEMTKTFNELKQKKHAKLDNHLKKLEKTLKEKEAFKDHFKQLLLAPSTIAQDVVVDNKVDGDDTATTAADTTATTDDDGDEEILLSQFIKEFVKINKSDSDTATSESDSGNGSSSITDKEEQNLKITERILEIFKFENLEYDYVYQIVSISPDLNSACDIIYSELPPDEINSDDDHDEFYDTIEDRISGSVKRCGKSFYNQW</sequence>
<evidence type="ECO:0000313" key="20">
    <source>
        <dbReference type="Proteomes" id="UP000695562"/>
    </source>
</evidence>
<evidence type="ECO:0000256" key="16">
    <source>
        <dbReference type="SAM" id="MobiDB-lite"/>
    </source>
</evidence>
<dbReference type="Pfam" id="PF22191">
    <property type="entry name" value="IBR_1"/>
    <property type="match status" value="1"/>
</dbReference>
<dbReference type="PANTHER" id="PTHR11685">
    <property type="entry name" value="RBR FAMILY RING FINGER AND IBR DOMAIN-CONTAINING"/>
    <property type="match status" value="1"/>
</dbReference>
<keyword evidence="13" id="KW-0472">Membrane</keyword>
<dbReference type="InterPro" id="IPR044066">
    <property type="entry name" value="TRIAD_supradom"/>
</dbReference>
<dbReference type="SMART" id="SM00184">
    <property type="entry name" value="RING"/>
    <property type="match status" value="2"/>
</dbReference>
<dbReference type="GO" id="GO:0061630">
    <property type="term" value="F:ubiquitin protein ligase activity"/>
    <property type="evidence" value="ECO:0007669"/>
    <property type="project" value="UniProtKB-EC"/>
</dbReference>
<keyword evidence="7" id="KW-0479">Metal-binding</keyword>
<keyword evidence="12" id="KW-1133">Transmembrane helix</keyword>
<dbReference type="Gene3D" id="1.20.120.1750">
    <property type="match status" value="1"/>
</dbReference>
<comment type="catalytic activity">
    <reaction evidence="1">
        <text>[E2 ubiquitin-conjugating enzyme]-S-ubiquitinyl-L-cysteine + [acceptor protein]-L-lysine = [E2 ubiquitin-conjugating enzyme]-L-cysteine + [acceptor protein]-N(6)-ubiquitinyl-L-lysine.</text>
        <dbReference type="EC" id="2.3.2.31"/>
    </reaction>
</comment>
<proteinExistence type="predicted"/>
<dbReference type="Proteomes" id="UP000695562">
    <property type="component" value="Unassembled WGS sequence"/>
</dbReference>
<dbReference type="InterPro" id="IPR013083">
    <property type="entry name" value="Znf_RING/FYVE/PHD"/>
</dbReference>
<feature type="region of interest" description="Disordered" evidence="16">
    <location>
        <begin position="884"/>
        <end position="903"/>
    </location>
</feature>
<evidence type="ECO:0000256" key="1">
    <source>
        <dbReference type="ARBA" id="ARBA00001798"/>
    </source>
</evidence>
<name>A0A8J4V2D0_9MYCE</name>
<dbReference type="InterPro" id="IPR031127">
    <property type="entry name" value="E3_UB_ligase_RBR"/>
</dbReference>
<evidence type="ECO:0000256" key="2">
    <source>
        <dbReference type="ARBA" id="ARBA00004167"/>
    </source>
</evidence>
<dbReference type="EMBL" id="AJWJ01000379">
    <property type="protein sequence ID" value="KAF2071402.1"/>
    <property type="molecule type" value="Genomic_DNA"/>
</dbReference>
<keyword evidence="8" id="KW-0677">Repeat</keyword>
<keyword evidence="15" id="KW-0175">Coiled coil</keyword>
<evidence type="ECO:0000256" key="14">
    <source>
        <dbReference type="PROSITE-ProRule" id="PRU00175"/>
    </source>
</evidence>
<keyword evidence="11" id="KW-0862">Zinc</keyword>
<dbReference type="EC" id="2.3.2.31" evidence="4"/>
<dbReference type="InterPro" id="IPR017907">
    <property type="entry name" value="Znf_RING_CS"/>
</dbReference>
<evidence type="ECO:0000256" key="8">
    <source>
        <dbReference type="ARBA" id="ARBA00022737"/>
    </source>
</evidence>
<evidence type="ECO:0000256" key="15">
    <source>
        <dbReference type="SAM" id="Coils"/>
    </source>
</evidence>
<comment type="pathway">
    <text evidence="3">Protein modification; protein ubiquitination.</text>
</comment>
<keyword evidence="10" id="KW-0833">Ubl conjugation pathway</keyword>
<dbReference type="PROSITE" id="PS00518">
    <property type="entry name" value="ZF_RING_1"/>
    <property type="match status" value="1"/>
</dbReference>
<accession>A0A8J4V2D0</accession>